<dbReference type="SUPFAM" id="SSF63829">
    <property type="entry name" value="Calcium-dependent phosphotriesterase"/>
    <property type="match status" value="1"/>
</dbReference>
<dbReference type="PANTHER" id="PTHR47572:SF5">
    <property type="entry name" value="BLR2277 PROTEIN"/>
    <property type="match status" value="1"/>
</dbReference>
<dbReference type="RefSeq" id="WP_186736986.1">
    <property type="nucleotide sequence ID" value="NZ_VFIA01000008.1"/>
</dbReference>
<dbReference type="Proteomes" id="UP000700732">
    <property type="component" value="Unassembled WGS sequence"/>
</dbReference>
<dbReference type="PANTHER" id="PTHR47572">
    <property type="entry name" value="LIPOPROTEIN-RELATED"/>
    <property type="match status" value="1"/>
</dbReference>
<feature type="domain" description="SMP-30/Gluconolactonase/LRE-like region" evidence="1">
    <location>
        <begin position="13"/>
        <end position="245"/>
    </location>
</feature>
<dbReference type="Gene3D" id="2.120.10.30">
    <property type="entry name" value="TolB, C-terminal domain"/>
    <property type="match status" value="1"/>
</dbReference>
<protein>
    <submittedName>
        <fullName evidence="2">Gluconolactonase</fullName>
    </submittedName>
</protein>
<dbReference type="InterPro" id="IPR013658">
    <property type="entry name" value="SGL"/>
</dbReference>
<sequence length="269" mass="29464">MDKVRVLVNGLRFPEGPTVDKTGCVWCVEQEGEGLFCRDRDGSTMRVHTGGRPGGTVIHDDYLWFSDSGQHAIRRMNIETKAIDTVFDTLYGQPLNGPNELLFDKQGNLIFTCPGPSEREDTGYMGVYSANGMAEIIADGLSYPKGLAFFPTDQTLLLAETHRQRIWQGFWDGSGLSWETIRVWSELGENTKNLPFPSPNGMAVGPDKNLYVTLFGAGLVRVLSPDGAVVRDIALPGKNPTNCTFDLSGELGLIVTESERGELLSITSS</sequence>
<evidence type="ECO:0000259" key="1">
    <source>
        <dbReference type="Pfam" id="PF08450"/>
    </source>
</evidence>
<dbReference type="EMBL" id="VFIA01000008">
    <property type="protein sequence ID" value="MBC3791184.1"/>
    <property type="molecule type" value="Genomic_DNA"/>
</dbReference>
<comment type="caution">
    <text evidence="2">The sequence shown here is derived from an EMBL/GenBank/DDBJ whole genome shotgun (WGS) entry which is preliminary data.</text>
</comment>
<reference evidence="2 3" key="1">
    <citation type="submission" date="2019-06" db="EMBL/GenBank/DDBJ databases">
        <title>Spirosoma utsteinense sp. nov. isolated from Antarctic ice-free soils.</title>
        <authorList>
            <person name="Tahon G."/>
        </authorList>
    </citation>
    <scope>NUCLEOTIDE SEQUENCE [LARGE SCALE GENOMIC DNA]</scope>
    <source>
        <strain evidence="2 3">LMG 31447</strain>
    </source>
</reference>
<dbReference type="InterPro" id="IPR051262">
    <property type="entry name" value="SMP-30/CGR1_Lactonase"/>
</dbReference>
<evidence type="ECO:0000313" key="3">
    <source>
        <dbReference type="Proteomes" id="UP000700732"/>
    </source>
</evidence>
<keyword evidence="3" id="KW-1185">Reference proteome</keyword>
<dbReference type="Pfam" id="PF08450">
    <property type="entry name" value="SGL"/>
    <property type="match status" value="1"/>
</dbReference>
<proteinExistence type="predicted"/>
<name>A0ABR6W3M8_9BACT</name>
<accession>A0ABR6W3M8</accession>
<gene>
    <name evidence="2" type="ORF">FH603_1683</name>
</gene>
<evidence type="ECO:0000313" key="2">
    <source>
        <dbReference type="EMBL" id="MBC3791184.1"/>
    </source>
</evidence>
<organism evidence="2 3">
    <name type="scientific">Spirosoma utsteinense</name>
    <dbReference type="NCBI Taxonomy" id="2585773"/>
    <lineage>
        <taxon>Bacteria</taxon>
        <taxon>Pseudomonadati</taxon>
        <taxon>Bacteroidota</taxon>
        <taxon>Cytophagia</taxon>
        <taxon>Cytophagales</taxon>
        <taxon>Cytophagaceae</taxon>
        <taxon>Spirosoma</taxon>
    </lineage>
</organism>
<dbReference type="InterPro" id="IPR011042">
    <property type="entry name" value="6-blade_b-propeller_TolB-like"/>
</dbReference>